<comment type="caution">
    <text evidence="1">The sequence shown here is derived from an EMBL/GenBank/DDBJ whole genome shotgun (WGS) entry which is preliminary data.</text>
</comment>
<dbReference type="Proteomes" id="UP001145114">
    <property type="component" value="Unassembled WGS sequence"/>
</dbReference>
<accession>A0ACC1HJE1</accession>
<keyword evidence="2" id="KW-1185">Reference proteome</keyword>
<evidence type="ECO:0000313" key="1">
    <source>
        <dbReference type="EMBL" id="KAJ1676461.1"/>
    </source>
</evidence>
<evidence type="ECO:0000313" key="2">
    <source>
        <dbReference type="Proteomes" id="UP001145114"/>
    </source>
</evidence>
<feature type="non-terminal residue" evidence="1">
    <location>
        <position position="1"/>
    </location>
</feature>
<sequence length="150" mass="16524">GIDDIKSDTDSDSGRFGVTTQSSPLSSRLYKKASCWDDGSWDPDSCAQSWCRGASLQGQESLAMTRSELPPSRDLYRYRYISGSQTPTAPQDAQLLHISGGECYPKHAEVSPQKRARLFSDVSNSSDNYAEAFNKRPRLPSLHEMLSGGN</sequence>
<dbReference type="EMBL" id="JAMZIH010004075">
    <property type="protein sequence ID" value="KAJ1676461.1"/>
    <property type="molecule type" value="Genomic_DNA"/>
</dbReference>
<name>A0ACC1HJE1_9FUNG</name>
<organism evidence="1 2">
    <name type="scientific">Spiromyces aspiralis</name>
    <dbReference type="NCBI Taxonomy" id="68401"/>
    <lineage>
        <taxon>Eukaryota</taxon>
        <taxon>Fungi</taxon>
        <taxon>Fungi incertae sedis</taxon>
        <taxon>Zoopagomycota</taxon>
        <taxon>Kickxellomycotina</taxon>
        <taxon>Kickxellomycetes</taxon>
        <taxon>Kickxellales</taxon>
        <taxon>Kickxellaceae</taxon>
        <taxon>Spiromyces</taxon>
    </lineage>
</organism>
<proteinExistence type="predicted"/>
<gene>
    <name evidence="1" type="ORF">EV182_008158</name>
</gene>
<reference evidence="1" key="1">
    <citation type="submission" date="2022-06" db="EMBL/GenBank/DDBJ databases">
        <title>Phylogenomic reconstructions and comparative analyses of Kickxellomycotina fungi.</title>
        <authorList>
            <person name="Reynolds N.K."/>
            <person name="Stajich J.E."/>
            <person name="Barry K."/>
            <person name="Grigoriev I.V."/>
            <person name="Crous P."/>
            <person name="Smith M.E."/>
        </authorList>
    </citation>
    <scope>NUCLEOTIDE SEQUENCE</scope>
    <source>
        <strain evidence="1">RSA 2271</strain>
    </source>
</reference>
<protein>
    <submittedName>
        <fullName evidence="1">Uncharacterized protein</fullName>
    </submittedName>
</protein>
<feature type="non-terminal residue" evidence="1">
    <location>
        <position position="150"/>
    </location>
</feature>